<organism evidence="9 10">
    <name type="scientific">Tritonibacter scottomollicae</name>
    <name type="common">Epibacterium scottomollicae</name>
    <dbReference type="NCBI Taxonomy" id="483013"/>
    <lineage>
        <taxon>Bacteria</taxon>
        <taxon>Pseudomonadati</taxon>
        <taxon>Pseudomonadota</taxon>
        <taxon>Alphaproteobacteria</taxon>
        <taxon>Rhodobacterales</taxon>
        <taxon>Paracoccaceae</taxon>
        <taxon>Tritonibacter</taxon>
    </lineage>
</organism>
<dbReference type="Gene3D" id="3.90.550.10">
    <property type="entry name" value="Spore Coat Polysaccharide Biosynthesis Protein SpsA, Chain A"/>
    <property type="match status" value="1"/>
</dbReference>
<feature type="transmembrane region" description="Helical" evidence="7">
    <location>
        <begin position="350"/>
        <end position="377"/>
    </location>
</feature>
<feature type="transmembrane region" description="Helical" evidence="7">
    <location>
        <begin position="389"/>
        <end position="406"/>
    </location>
</feature>
<feature type="transmembrane region" description="Helical" evidence="7">
    <location>
        <begin position="537"/>
        <end position="555"/>
    </location>
</feature>
<protein>
    <submittedName>
        <fullName evidence="9">Cellulose synthase (UDP-forming)</fullName>
    </submittedName>
</protein>
<name>A0A2T1A9J9_TRISK</name>
<dbReference type="GO" id="GO:0016757">
    <property type="term" value="F:glycosyltransferase activity"/>
    <property type="evidence" value="ECO:0007669"/>
    <property type="project" value="UniProtKB-KW"/>
</dbReference>
<evidence type="ECO:0000256" key="1">
    <source>
        <dbReference type="ARBA" id="ARBA00004141"/>
    </source>
</evidence>
<dbReference type="InterPro" id="IPR029044">
    <property type="entry name" value="Nucleotide-diphossugar_trans"/>
</dbReference>
<proteinExistence type="predicted"/>
<keyword evidence="3" id="KW-0808">Transferase</keyword>
<gene>
    <name evidence="9" type="ORF">CLV89_11620</name>
</gene>
<accession>A0A2T1A9J9</accession>
<dbReference type="CDD" id="cd06421">
    <property type="entry name" value="CESA_CelA_like"/>
    <property type="match status" value="1"/>
</dbReference>
<keyword evidence="4 7" id="KW-0812">Transmembrane</keyword>
<evidence type="ECO:0000256" key="7">
    <source>
        <dbReference type="SAM" id="Phobius"/>
    </source>
</evidence>
<keyword evidence="2" id="KW-0328">Glycosyltransferase</keyword>
<keyword evidence="6 7" id="KW-0472">Membrane</keyword>
<dbReference type="AlphaFoldDB" id="A0A2T1A9J9"/>
<evidence type="ECO:0000259" key="8">
    <source>
        <dbReference type="Pfam" id="PF13632"/>
    </source>
</evidence>
<feature type="domain" description="Glycosyltransferase 2-like" evidence="8">
    <location>
        <begin position="190"/>
        <end position="377"/>
    </location>
</feature>
<evidence type="ECO:0000256" key="2">
    <source>
        <dbReference type="ARBA" id="ARBA00022676"/>
    </source>
</evidence>
<evidence type="ECO:0000256" key="4">
    <source>
        <dbReference type="ARBA" id="ARBA00022692"/>
    </source>
</evidence>
<feature type="transmembrane region" description="Helical" evidence="7">
    <location>
        <begin position="497"/>
        <end position="517"/>
    </location>
</feature>
<comment type="caution">
    <text evidence="9">The sequence shown here is derived from an EMBL/GenBank/DDBJ whole genome shotgun (WGS) entry which is preliminary data.</text>
</comment>
<comment type="subcellular location">
    <subcellularLocation>
        <location evidence="1">Membrane</location>
        <topology evidence="1">Multi-pass membrane protein</topology>
    </subcellularLocation>
</comment>
<dbReference type="InterPro" id="IPR001173">
    <property type="entry name" value="Glyco_trans_2-like"/>
</dbReference>
<reference evidence="9 10" key="1">
    <citation type="submission" date="2018-03" db="EMBL/GenBank/DDBJ databases">
        <title>Genomic Encyclopedia of Archaeal and Bacterial Type Strains, Phase II (KMG-II): from individual species to whole genera.</title>
        <authorList>
            <person name="Goeker M."/>
        </authorList>
    </citation>
    <scope>NUCLEOTIDE SEQUENCE [LARGE SCALE GENOMIC DNA]</scope>
    <source>
        <strain evidence="9 10">DSM 25328</strain>
    </source>
</reference>
<dbReference type="InterPro" id="IPR050321">
    <property type="entry name" value="Glycosyltr_2/OpgH_subfam"/>
</dbReference>
<sequence>MRNLHDLSHQIYRAPVLKGALRVKYLILSLLWLSAAVFFWQWWLQPVHYTQWFLYWPVTLCVFWVFFVQAYLLFFFMRAHHATGRVGDLGPHRVAMVVTKAPSEPFEIVRTTLIAMLAQDVPHDTWLADEDPDQMTRDWCAENGVQISTRKGVEAYHRKTWPRRTRCKEGNLAYFYDRYGYDRYDFVSQLDADHVPQPNYLREILRAFTDPQVGYVSAPSICSQNSGTSWAARSRLHSEAVFHGVVQAGYANGLAPMCIGSHYAVRTKALREVGGLGPELAEDHSTSMLMNAGGWKGMHAMDAIALGDGPATFLDLIVQEFQWSRSLMTIFLQYTPSYFMRLSVRHRIQFVFCQLCYPLLAGFMALMFVFPILALLFDVRYVDVTFPAFVGHVWPSTIALLTLVWCLRSDGFFRPYDAKVLGWEKLAFAFAQWPWVLLGIAMAVRDRLFGGFVDFRVTPKGSGAVSVLPWAVLVPYVALALMSLLPVLLIEEISQAAGFYIFALINALIYTVLFLVIVLKHLSENGIRFFSWPLRTAIQFGCVLLLSGSIVLGFGERSNAALIALTDTGGGIKIFRPHFPVSGAGRSTANAPIMTYDSDWYIQLLNSFTSQRTGK</sequence>
<feature type="transmembrane region" description="Helical" evidence="7">
    <location>
        <begin position="21"/>
        <end position="42"/>
    </location>
</feature>
<evidence type="ECO:0000313" key="10">
    <source>
        <dbReference type="Proteomes" id="UP000237718"/>
    </source>
</evidence>
<dbReference type="PANTHER" id="PTHR43867">
    <property type="entry name" value="CELLULOSE SYNTHASE CATALYTIC SUBUNIT A [UDP-FORMING]"/>
    <property type="match status" value="1"/>
</dbReference>
<dbReference type="GO" id="GO:0016020">
    <property type="term" value="C:membrane"/>
    <property type="evidence" value="ECO:0007669"/>
    <property type="project" value="UniProtKB-SubCell"/>
</dbReference>
<evidence type="ECO:0000256" key="5">
    <source>
        <dbReference type="ARBA" id="ARBA00022989"/>
    </source>
</evidence>
<evidence type="ECO:0000256" key="3">
    <source>
        <dbReference type="ARBA" id="ARBA00022679"/>
    </source>
</evidence>
<feature type="transmembrane region" description="Helical" evidence="7">
    <location>
        <begin position="426"/>
        <end position="444"/>
    </location>
</feature>
<evidence type="ECO:0000256" key="6">
    <source>
        <dbReference type="ARBA" id="ARBA00023136"/>
    </source>
</evidence>
<feature type="transmembrane region" description="Helical" evidence="7">
    <location>
        <begin position="464"/>
        <end position="490"/>
    </location>
</feature>
<dbReference type="RefSeq" id="WP_106165126.1">
    <property type="nucleotide sequence ID" value="NZ_PVUF01000016.1"/>
</dbReference>
<feature type="transmembrane region" description="Helical" evidence="7">
    <location>
        <begin position="54"/>
        <end position="76"/>
    </location>
</feature>
<dbReference type="EMBL" id="PVUF01000016">
    <property type="protein sequence ID" value="PRZ45276.1"/>
    <property type="molecule type" value="Genomic_DNA"/>
</dbReference>
<dbReference type="Proteomes" id="UP000237718">
    <property type="component" value="Unassembled WGS sequence"/>
</dbReference>
<dbReference type="PANTHER" id="PTHR43867:SF2">
    <property type="entry name" value="CELLULOSE SYNTHASE CATALYTIC SUBUNIT A [UDP-FORMING]"/>
    <property type="match status" value="1"/>
</dbReference>
<keyword evidence="5 7" id="KW-1133">Transmembrane helix</keyword>
<dbReference type="Pfam" id="PF13632">
    <property type="entry name" value="Glyco_trans_2_3"/>
    <property type="match status" value="1"/>
</dbReference>
<dbReference type="OrthoDB" id="9806824at2"/>
<dbReference type="SUPFAM" id="SSF53448">
    <property type="entry name" value="Nucleotide-diphospho-sugar transferases"/>
    <property type="match status" value="1"/>
</dbReference>
<evidence type="ECO:0000313" key="9">
    <source>
        <dbReference type="EMBL" id="PRZ45276.1"/>
    </source>
</evidence>